<dbReference type="AlphaFoldDB" id="A0A7C9VHF3"/>
<dbReference type="Proteomes" id="UP000480266">
    <property type="component" value="Unassembled WGS sequence"/>
</dbReference>
<sequence length="318" mass="32464">MAGSISLSLSQQFDKLGRPLANGLLYFIQAGTTSTPQSAYYDTSLTLPLPNPVTLDASGRIPAFYLADGQIKVRLTDKYGVAQLEQDNLLVIGPSSGGGGGGGSVDPTTIFQTGDCLWLDIQGTRSGWVRDNGRTIGSASSGATERANADTSALFVYLWTNFSNTICPVSTGRGASAAADFAANKTITLPDKRGYVPGGLDDMGNSAAGRYAGVPVISGDAVTAGSALGETTHALITAELAAHSHANTLTDPGHTHTTATGSAVLTQAGSTVNLPYILAASTTGSSTTGITITNASTGSGTAHNNVQKTVLGTFFRKL</sequence>
<evidence type="ECO:0000313" key="2">
    <source>
        <dbReference type="Proteomes" id="UP000480266"/>
    </source>
</evidence>
<reference evidence="1" key="1">
    <citation type="submission" date="2020-02" db="EMBL/GenBank/DDBJ databases">
        <title>Draft genome sequence of Candidatus Afipia apatlaquensis IBT-C3, a potential strain for decolorization of textile dyes.</title>
        <authorList>
            <person name="Sanchez-Reyes A."/>
            <person name="Breton-Deval L."/>
            <person name="Mangelson H."/>
            <person name="Sanchez-Flores A."/>
        </authorList>
    </citation>
    <scope>NUCLEOTIDE SEQUENCE [LARGE SCALE GENOMIC DNA]</scope>
    <source>
        <strain evidence="1">IBT-C3</strain>
    </source>
</reference>
<protein>
    <recommendedName>
        <fullName evidence="3">Tail fiber protein</fullName>
    </recommendedName>
</protein>
<dbReference type="EMBL" id="JAAMRR010001146">
    <property type="protein sequence ID" value="NGX97887.1"/>
    <property type="molecule type" value="Genomic_DNA"/>
</dbReference>
<proteinExistence type="predicted"/>
<evidence type="ECO:0000313" key="1">
    <source>
        <dbReference type="EMBL" id="NGX97887.1"/>
    </source>
</evidence>
<dbReference type="SUPFAM" id="SSF88874">
    <property type="entry name" value="Receptor-binding domain of short tail fibre protein gp12"/>
    <property type="match status" value="1"/>
</dbReference>
<name>A0A7C9VHF3_9BRAD</name>
<gene>
    <name evidence="1" type="ORF">G4V63_22555</name>
</gene>
<keyword evidence="2" id="KW-1185">Reference proteome</keyword>
<comment type="caution">
    <text evidence="1">The sequence shown here is derived from an EMBL/GenBank/DDBJ whole genome shotgun (WGS) entry which is preliminary data.</text>
</comment>
<accession>A0A7C9VHF3</accession>
<evidence type="ECO:0008006" key="3">
    <source>
        <dbReference type="Google" id="ProtNLM"/>
    </source>
</evidence>
<organism evidence="1 2">
    <name type="scientific">Candidatus Afipia apatlaquensis</name>
    <dbReference type="NCBI Taxonomy" id="2712852"/>
    <lineage>
        <taxon>Bacteria</taxon>
        <taxon>Pseudomonadati</taxon>
        <taxon>Pseudomonadota</taxon>
        <taxon>Alphaproteobacteria</taxon>
        <taxon>Hyphomicrobiales</taxon>
        <taxon>Nitrobacteraceae</taxon>
        <taxon>Afipia</taxon>
    </lineage>
</organism>